<evidence type="ECO:0000259" key="3">
    <source>
        <dbReference type="PROSITE" id="PS50110"/>
    </source>
</evidence>
<dbReference type="InterPro" id="IPR011006">
    <property type="entry name" value="CheY-like_superfamily"/>
</dbReference>
<dbReference type="AlphaFoldDB" id="A0A4R5QN57"/>
<sequence>MAQLGKGLRVLLAEDETLAALVISDALADMGHSVMHAADGETALGLAAALPFDVLVTDLAMPRLSGLQLIPLLRAERPDLPVVMMTGWLPPDGACMLAACGMGRTTLLLKPFAMSQLAESLARVVPAAVPGQPCLGGVPPVEAAPAA</sequence>
<protein>
    <submittedName>
        <fullName evidence="4">Response regulator</fullName>
    </submittedName>
</protein>
<evidence type="ECO:0000256" key="1">
    <source>
        <dbReference type="ARBA" id="ARBA00022553"/>
    </source>
</evidence>
<reference evidence="4 5" key="1">
    <citation type="journal article" date="2016" name="J. Microbiol.">
        <title>Dankookia rubra gen. nov., sp. nov., an alphaproteobacterium isolated from sediment of a shallow stream.</title>
        <authorList>
            <person name="Kim W.H."/>
            <person name="Kim D.H."/>
            <person name="Kang K."/>
            <person name="Ahn T.Y."/>
        </authorList>
    </citation>
    <scope>NUCLEOTIDE SEQUENCE [LARGE SCALE GENOMIC DNA]</scope>
    <source>
        <strain evidence="4 5">JCM30602</strain>
    </source>
</reference>
<comment type="caution">
    <text evidence="4">The sequence shown here is derived from an EMBL/GenBank/DDBJ whole genome shotgun (WGS) entry which is preliminary data.</text>
</comment>
<dbReference type="InterPro" id="IPR050595">
    <property type="entry name" value="Bact_response_regulator"/>
</dbReference>
<feature type="modified residue" description="4-aspartylphosphate" evidence="2">
    <location>
        <position position="58"/>
    </location>
</feature>
<name>A0A4R5QN57_9PROT</name>
<evidence type="ECO:0000256" key="2">
    <source>
        <dbReference type="PROSITE-ProRule" id="PRU00169"/>
    </source>
</evidence>
<accession>A0A4R5QN57</accession>
<dbReference type="EMBL" id="SMSJ01000001">
    <property type="protein sequence ID" value="TDH64676.1"/>
    <property type="molecule type" value="Genomic_DNA"/>
</dbReference>
<dbReference type="GO" id="GO:0000160">
    <property type="term" value="P:phosphorelay signal transduction system"/>
    <property type="evidence" value="ECO:0007669"/>
    <property type="project" value="InterPro"/>
</dbReference>
<organism evidence="4 5">
    <name type="scientific">Dankookia rubra</name>
    <dbReference type="NCBI Taxonomy" id="1442381"/>
    <lineage>
        <taxon>Bacteria</taxon>
        <taxon>Pseudomonadati</taxon>
        <taxon>Pseudomonadota</taxon>
        <taxon>Alphaproteobacteria</taxon>
        <taxon>Acetobacterales</taxon>
        <taxon>Roseomonadaceae</taxon>
        <taxon>Dankookia</taxon>
    </lineage>
</organism>
<dbReference type="PROSITE" id="PS50110">
    <property type="entry name" value="RESPONSE_REGULATORY"/>
    <property type="match status" value="1"/>
</dbReference>
<dbReference type="Proteomes" id="UP000295096">
    <property type="component" value="Unassembled WGS sequence"/>
</dbReference>
<dbReference type="Pfam" id="PF00072">
    <property type="entry name" value="Response_reg"/>
    <property type="match status" value="1"/>
</dbReference>
<gene>
    <name evidence="4" type="ORF">E2C06_01695</name>
</gene>
<evidence type="ECO:0000313" key="5">
    <source>
        <dbReference type="Proteomes" id="UP000295096"/>
    </source>
</evidence>
<dbReference type="CDD" id="cd00156">
    <property type="entry name" value="REC"/>
    <property type="match status" value="1"/>
</dbReference>
<keyword evidence="1 2" id="KW-0597">Phosphoprotein</keyword>
<dbReference type="RefSeq" id="WP_133286832.1">
    <property type="nucleotide sequence ID" value="NZ_SMSJ01000001.1"/>
</dbReference>
<feature type="domain" description="Response regulatory" evidence="3">
    <location>
        <begin position="9"/>
        <end position="125"/>
    </location>
</feature>
<dbReference type="PANTHER" id="PTHR44591:SF3">
    <property type="entry name" value="RESPONSE REGULATORY DOMAIN-CONTAINING PROTEIN"/>
    <property type="match status" value="1"/>
</dbReference>
<keyword evidence="5" id="KW-1185">Reference proteome</keyword>
<proteinExistence type="predicted"/>
<dbReference type="Gene3D" id="3.40.50.2300">
    <property type="match status" value="1"/>
</dbReference>
<dbReference type="SUPFAM" id="SSF52172">
    <property type="entry name" value="CheY-like"/>
    <property type="match status" value="1"/>
</dbReference>
<evidence type="ECO:0000313" key="4">
    <source>
        <dbReference type="EMBL" id="TDH64676.1"/>
    </source>
</evidence>
<dbReference type="OrthoDB" id="9814495at2"/>
<dbReference type="InterPro" id="IPR001789">
    <property type="entry name" value="Sig_transdc_resp-reg_receiver"/>
</dbReference>
<dbReference type="SMART" id="SM00448">
    <property type="entry name" value="REC"/>
    <property type="match status" value="1"/>
</dbReference>
<dbReference type="PANTHER" id="PTHR44591">
    <property type="entry name" value="STRESS RESPONSE REGULATOR PROTEIN 1"/>
    <property type="match status" value="1"/>
</dbReference>